<evidence type="ECO:0000313" key="1">
    <source>
        <dbReference type="EMBL" id="AUN99496.1"/>
    </source>
</evidence>
<dbReference type="InterPro" id="IPR011990">
    <property type="entry name" value="TPR-like_helical_dom_sf"/>
</dbReference>
<dbReference type="EMBL" id="CP025704">
    <property type="protein sequence ID" value="AUN99496.1"/>
    <property type="molecule type" value="Genomic_DNA"/>
</dbReference>
<evidence type="ECO:0000313" key="2">
    <source>
        <dbReference type="Proteomes" id="UP000235584"/>
    </source>
</evidence>
<keyword evidence="2" id="KW-1185">Reference proteome</keyword>
<proteinExistence type="predicted"/>
<sequence>MGSIRHSIQTNRRLLVLIAGLLVIVAVLLGKFYFQQREENKALRLKILSMSENRRTPKPWSTLTSVSNVSTSALTAPVNAPVQPLAASATTPAQIETPPVVDQDTQTLAVTLTNQMRRPKNLDVKTLDQNIAIADEIISREPDSYSAYKAKLISLLVKEGKFNQPANEDEIESLLEDMAQFNIGNNSLARREATLIANTNADIDNIDNQLNALGQEREMIESQLNGLAADSPELLNANDRLAQIEEKEAMLMSNVESLETSLASNRAQIINEDVVEIPFMRLLAKNDYESVMSNAQTFIDQFPNSPSGYYYMVRALELQGQKAEALNLIQNSRLSPEVQESLLQRLQNESSQDPKNYWQKLSF</sequence>
<dbReference type="Gene3D" id="1.25.40.10">
    <property type="entry name" value="Tetratricopeptide repeat domain"/>
    <property type="match status" value="1"/>
</dbReference>
<dbReference type="AlphaFoldDB" id="A0A2K9NVG1"/>
<protein>
    <submittedName>
        <fullName evidence="1">Uncharacterized protein</fullName>
    </submittedName>
</protein>
<dbReference type="SUPFAM" id="SSF48452">
    <property type="entry name" value="TPR-like"/>
    <property type="match status" value="1"/>
</dbReference>
<reference evidence="1 2" key="1">
    <citation type="submission" date="2018-01" db="EMBL/GenBank/DDBJ databases">
        <title>Complete genome sequence of Bacteriovorax stolpii DSM12778.</title>
        <authorList>
            <person name="Tang B."/>
            <person name="Chang J."/>
        </authorList>
    </citation>
    <scope>NUCLEOTIDE SEQUENCE [LARGE SCALE GENOMIC DNA]</scope>
    <source>
        <strain evidence="1 2">DSM 12778</strain>
    </source>
</reference>
<gene>
    <name evidence="1" type="ORF">C0V70_15560</name>
</gene>
<dbReference type="RefSeq" id="WP_102244787.1">
    <property type="nucleotide sequence ID" value="NZ_CP025704.1"/>
</dbReference>
<name>A0A2K9NVG1_BACTC</name>
<dbReference type="KEGG" id="bsto:C0V70_15560"/>
<accession>A0A2K9NVG1</accession>
<dbReference type="Proteomes" id="UP000235584">
    <property type="component" value="Chromosome"/>
</dbReference>
<organism evidence="1 2">
    <name type="scientific">Bacteriovorax stolpii</name>
    <name type="common">Bdellovibrio stolpii</name>
    <dbReference type="NCBI Taxonomy" id="960"/>
    <lineage>
        <taxon>Bacteria</taxon>
        <taxon>Pseudomonadati</taxon>
        <taxon>Bdellovibrionota</taxon>
        <taxon>Bacteriovoracia</taxon>
        <taxon>Bacteriovoracales</taxon>
        <taxon>Bacteriovoracaceae</taxon>
        <taxon>Bacteriovorax</taxon>
    </lineage>
</organism>